<dbReference type="GO" id="GO:0008811">
    <property type="term" value="F:chloramphenicol O-acetyltransferase activity"/>
    <property type="evidence" value="ECO:0007669"/>
    <property type="project" value="InterPro"/>
</dbReference>
<dbReference type="PIRSF" id="PIRSF000440">
    <property type="entry name" value="CAT"/>
    <property type="match status" value="1"/>
</dbReference>
<reference evidence="2 3" key="1">
    <citation type="submission" date="2018-08" db="EMBL/GenBank/DDBJ databases">
        <title>Chitinophagaceae sp. K23C18032701, a novel bacterium isolated from forest soil.</title>
        <authorList>
            <person name="Wang C."/>
        </authorList>
    </citation>
    <scope>NUCLEOTIDE SEQUENCE [LARGE SCALE GENOMIC DNA]</scope>
    <source>
        <strain evidence="2 3">K23C18032701</strain>
    </source>
</reference>
<dbReference type="PANTHER" id="PTHR38474">
    <property type="entry name" value="SLR0299 PROTEIN"/>
    <property type="match status" value="1"/>
</dbReference>
<dbReference type="InterPro" id="IPR001707">
    <property type="entry name" value="Cmp_AcTrfase"/>
</dbReference>
<dbReference type="PANTHER" id="PTHR38474:SF1">
    <property type="entry name" value="SLR0299 PROTEIN"/>
    <property type="match status" value="1"/>
</dbReference>
<keyword evidence="2" id="KW-0808">Transferase</keyword>
<dbReference type="AlphaFoldDB" id="A0A3E1NCC9"/>
<name>A0A3E1NCC9_9BACT</name>
<dbReference type="Pfam" id="PF00302">
    <property type="entry name" value="CAT"/>
    <property type="match status" value="1"/>
</dbReference>
<gene>
    <name evidence="2" type="ORF">DXN05_23955</name>
</gene>
<sequence length="209" mass="23704">MKTLLPIASWARKDHFHFFGGFSDPYFGVCIRIDCTQAYQRAKEQGCSFFLYYLYQSLRAANTIEPFRYRIEGKEVFIHDAVHASPTINRPDGTFGFAYMDYHADLSTFHAAAKAEMERVQQSTGLVPSKSGDNVIHYSAMPWLDFTSLEHARHSGFADSVPKISFGKVTEHQGRKSFPVSIHVHHALMDGSDVGRYAELFQELMNGSH</sequence>
<evidence type="ECO:0000256" key="1">
    <source>
        <dbReference type="PIRSR" id="PIRSR000440-1"/>
    </source>
</evidence>
<dbReference type="Proteomes" id="UP000261284">
    <property type="component" value="Unassembled WGS sequence"/>
</dbReference>
<accession>A0A3E1NCC9</accession>
<dbReference type="InterPro" id="IPR023213">
    <property type="entry name" value="CAT-like_dom_sf"/>
</dbReference>
<comment type="caution">
    <text evidence="2">The sequence shown here is derived from an EMBL/GenBank/DDBJ whole genome shotgun (WGS) entry which is preliminary data.</text>
</comment>
<proteinExistence type="predicted"/>
<feature type="active site" description="Proton acceptor" evidence="1">
    <location>
        <position position="186"/>
    </location>
</feature>
<evidence type="ECO:0000313" key="2">
    <source>
        <dbReference type="EMBL" id="RFM25665.1"/>
    </source>
</evidence>
<evidence type="ECO:0000313" key="3">
    <source>
        <dbReference type="Proteomes" id="UP000261284"/>
    </source>
</evidence>
<organism evidence="2 3">
    <name type="scientific">Deminuibacter soli</name>
    <dbReference type="NCBI Taxonomy" id="2291815"/>
    <lineage>
        <taxon>Bacteria</taxon>
        <taxon>Pseudomonadati</taxon>
        <taxon>Bacteroidota</taxon>
        <taxon>Chitinophagia</taxon>
        <taxon>Chitinophagales</taxon>
        <taxon>Chitinophagaceae</taxon>
        <taxon>Deminuibacter</taxon>
    </lineage>
</organism>
<dbReference type="SUPFAM" id="SSF52777">
    <property type="entry name" value="CoA-dependent acyltransferases"/>
    <property type="match status" value="1"/>
</dbReference>
<dbReference type="RefSeq" id="WP_116849845.1">
    <property type="nucleotide sequence ID" value="NZ_QTJU01000017.1"/>
</dbReference>
<dbReference type="SMART" id="SM01059">
    <property type="entry name" value="CAT"/>
    <property type="match status" value="1"/>
</dbReference>
<dbReference type="EMBL" id="QTJU01000017">
    <property type="protein sequence ID" value="RFM25665.1"/>
    <property type="molecule type" value="Genomic_DNA"/>
</dbReference>
<dbReference type="OrthoDB" id="9801766at2"/>
<keyword evidence="3" id="KW-1185">Reference proteome</keyword>
<protein>
    <submittedName>
        <fullName evidence="2">Chloramphenicol acetyltransferase</fullName>
    </submittedName>
</protein>
<dbReference type="Gene3D" id="3.30.559.10">
    <property type="entry name" value="Chloramphenicol acetyltransferase-like domain"/>
    <property type="match status" value="1"/>
</dbReference>